<reference evidence="1" key="1">
    <citation type="journal article" date="2014" name="Front. Microbiol.">
        <title>High frequency of phylogenetically diverse reductive dehalogenase-homologous genes in deep subseafloor sedimentary metagenomes.</title>
        <authorList>
            <person name="Kawai M."/>
            <person name="Futagami T."/>
            <person name="Toyoda A."/>
            <person name="Takaki Y."/>
            <person name="Nishi S."/>
            <person name="Hori S."/>
            <person name="Arai W."/>
            <person name="Tsubouchi T."/>
            <person name="Morono Y."/>
            <person name="Uchiyama I."/>
            <person name="Ito T."/>
            <person name="Fujiyama A."/>
            <person name="Inagaki F."/>
            <person name="Takami H."/>
        </authorList>
    </citation>
    <scope>NUCLEOTIDE SEQUENCE</scope>
    <source>
        <strain evidence="1">Expedition CK06-06</strain>
    </source>
</reference>
<feature type="non-terminal residue" evidence="1">
    <location>
        <position position="78"/>
    </location>
</feature>
<protein>
    <submittedName>
        <fullName evidence="1">Uncharacterized protein</fullName>
    </submittedName>
</protein>
<name>X1I7V4_9ZZZZ</name>
<gene>
    <name evidence="1" type="ORF">S03H2_34172</name>
</gene>
<evidence type="ECO:0000313" key="1">
    <source>
        <dbReference type="EMBL" id="GAH53653.1"/>
    </source>
</evidence>
<sequence length="78" mass="9174">MWRRTVVTFLTAAVLAGILWVGLAIAQEDPREGRGPRDPEQMRQRMEEFRQRMAERMRESFGATEDEWKVLGPRIEKV</sequence>
<organism evidence="1">
    <name type="scientific">marine sediment metagenome</name>
    <dbReference type="NCBI Taxonomy" id="412755"/>
    <lineage>
        <taxon>unclassified sequences</taxon>
        <taxon>metagenomes</taxon>
        <taxon>ecological metagenomes</taxon>
    </lineage>
</organism>
<dbReference type="AlphaFoldDB" id="X1I7V4"/>
<proteinExistence type="predicted"/>
<accession>X1I7V4</accession>
<comment type="caution">
    <text evidence="1">The sequence shown here is derived from an EMBL/GenBank/DDBJ whole genome shotgun (WGS) entry which is preliminary data.</text>
</comment>
<dbReference type="EMBL" id="BARU01020836">
    <property type="protein sequence ID" value="GAH53653.1"/>
    <property type="molecule type" value="Genomic_DNA"/>
</dbReference>